<dbReference type="STRING" id="1344416.A0A139AIC2"/>
<dbReference type="Proteomes" id="UP000070544">
    <property type="component" value="Unassembled WGS sequence"/>
</dbReference>
<reference evidence="9 10" key="1">
    <citation type="journal article" date="2015" name="Genome Biol. Evol.">
        <title>Phylogenomic analyses indicate that early fungi evolved digesting cell walls of algal ancestors of land plants.</title>
        <authorList>
            <person name="Chang Y."/>
            <person name="Wang S."/>
            <person name="Sekimoto S."/>
            <person name="Aerts A.L."/>
            <person name="Choi C."/>
            <person name="Clum A."/>
            <person name="LaButti K.M."/>
            <person name="Lindquist E.A."/>
            <person name="Yee Ngan C."/>
            <person name="Ohm R.A."/>
            <person name="Salamov A.A."/>
            <person name="Grigoriev I.V."/>
            <person name="Spatafora J.W."/>
            <person name="Berbee M.L."/>
        </authorList>
    </citation>
    <scope>NUCLEOTIDE SEQUENCE [LARGE SCALE GENOMIC DNA]</scope>
    <source>
        <strain evidence="9 10">JEL478</strain>
    </source>
</reference>
<evidence type="ECO:0000259" key="8">
    <source>
        <dbReference type="Pfam" id="PF08790"/>
    </source>
</evidence>
<dbReference type="OrthoDB" id="21474at2759"/>
<dbReference type="GO" id="GO:0005730">
    <property type="term" value="C:nucleolus"/>
    <property type="evidence" value="ECO:0007669"/>
    <property type="project" value="TreeGrafter"/>
</dbReference>
<dbReference type="Gene3D" id="3.30.1490.490">
    <property type="match status" value="1"/>
</dbReference>
<accession>A0A139AIC2</accession>
<evidence type="ECO:0000256" key="7">
    <source>
        <dbReference type="PROSITE-ProRule" id="PRU01145"/>
    </source>
</evidence>
<keyword evidence="3" id="KW-0677">Repeat</keyword>
<dbReference type="InterPro" id="IPR039999">
    <property type="entry name" value="LYAR"/>
</dbReference>
<evidence type="ECO:0000256" key="4">
    <source>
        <dbReference type="ARBA" id="ARBA00022771"/>
    </source>
</evidence>
<gene>
    <name evidence="9" type="ORF">M427DRAFT_91704</name>
</gene>
<dbReference type="PROSITE" id="PS51804">
    <property type="entry name" value="ZF_C2HC_LYAR"/>
    <property type="match status" value="1"/>
</dbReference>
<evidence type="ECO:0000256" key="6">
    <source>
        <dbReference type="ARBA" id="ARBA00023242"/>
    </source>
</evidence>
<dbReference type="GO" id="GO:0000122">
    <property type="term" value="P:negative regulation of transcription by RNA polymerase II"/>
    <property type="evidence" value="ECO:0007669"/>
    <property type="project" value="TreeGrafter"/>
</dbReference>
<evidence type="ECO:0000313" key="10">
    <source>
        <dbReference type="Proteomes" id="UP000070544"/>
    </source>
</evidence>
<feature type="non-terminal residue" evidence="9">
    <location>
        <position position="67"/>
    </location>
</feature>
<keyword evidence="2" id="KW-0479">Metal-binding</keyword>
<dbReference type="PANTHER" id="PTHR13100:SF10">
    <property type="entry name" value="CELL GROWTH-REGULATING NUCLEOLAR PROTEIN"/>
    <property type="match status" value="1"/>
</dbReference>
<dbReference type="GO" id="GO:0003677">
    <property type="term" value="F:DNA binding"/>
    <property type="evidence" value="ECO:0007669"/>
    <property type="project" value="InterPro"/>
</dbReference>
<keyword evidence="6" id="KW-0539">Nucleus</keyword>
<proteinExistence type="predicted"/>
<dbReference type="SUPFAM" id="SSF57667">
    <property type="entry name" value="beta-beta-alpha zinc fingers"/>
    <property type="match status" value="1"/>
</dbReference>
<dbReference type="PANTHER" id="PTHR13100">
    <property type="entry name" value="CELL GROWTH-REGULATING NUCLEOLAR PROTEIN LYAR"/>
    <property type="match status" value="1"/>
</dbReference>
<keyword evidence="10" id="KW-1185">Reference proteome</keyword>
<evidence type="ECO:0000256" key="5">
    <source>
        <dbReference type="ARBA" id="ARBA00022833"/>
    </source>
</evidence>
<feature type="non-terminal residue" evidence="9">
    <location>
        <position position="1"/>
    </location>
</feature>
<evidence type="ECO:0000256" key="3">
    <source>
        <dbReference type="ARBA" id="ARBA00022737"/>
    </source>
</evidence>
<dbReference type="OMA" id="RAWETHT"/>
<dbReference type="AlphaFoldDB" id="A0A139AIC2"/>
<dbReference type="GO" id="GO:0006364">
    <property type="term" value="P:rRNA processing"/>
    <property type="evidence" value="ECO:0007669"/>
    <property type="project" value="TreeGrafter"/>
</dbReference>
<evidence type="ECO:0000256" key="2">
    <source>
        <dbReference type="ARBA" id="ARBA00022723"/>
    </source>
</evidence>
<dbReference type="Pfam" id="PF08790">
    <property type="entry name" value="zf-LYAR"/>
    <property type="match status" value="1"/>
</dbReference>
<sequence length="67" mass="7378">LPSSHSDTCQETIKKPKLDQHAQRCYGAAFSCIDCGVSFPGPKEYRAHSSCISEAEKYQGVLYKGPK</sequence>
<name>A0A139AIC2_GONPJ</name>
<evidence type="ECO:0000313" key="9">
    <source>
        <dbReference type="EMBL" id="KXS16498.1"/>
    </source>
</evidence>
<evidence type="ECO:0000256" key="1">
    <source>
        <dbReference type="ARBA" id="ARBA00004123"/>
    </source>
</evidence>
<dbReference type="EMBL" id="KQ965752">
    <property type="protein sequence ID" value="KXS16498.1"/>
    <property type="molecule type" value="Genomic_DNA"/>
</dbReference>
<feature type="domain" description="Zinc finger C2H2 LYAR-type" evidence="8">
    <location>
        <begin position="30"/>
        <end position="58"/>
    </location>
</feature>
<comment type="subcellular location">
    <subcellularLocation>
        <location evidence="1">Nucleus</location>
    </subcellularLocation>
</comment>
<keyword evidence="4 7" id="KW-0863">Zinc-finger</keyword>
<dbReference type="InterPro" id="IPR014898">
    <property type="entry name" value="Znf_C2H2_LYAR"/>
</dbReference>
<keyword evidence="5" id="KW-0862">Zinc</keyword>
<dbReference type="GO" id="GO:0008270">
    <property type="term" value="F:zinc ion binding"/>
    <property type="evidence" value="ECO:0007669"/>
    <property type="project" value="UniProtKB-KW"/>
</dbReference>
<protein>
    <recommendedName>
        <fullName evidence="8">Zinc finger C2H2 LYAR-type domain-containing protein</fullName>
    </recommendedName>
</protein>
<dbReference type="InterPro" id="IPR036236">
    <property type="entry name" value="Znf_C2H2_sf"/>
</dbReference>
<organism evidence="9 10">
    <name type="scientific">Gonapodya prolifera (strain JEL478)</name>
    <name type="common">Monoblepharis prolifera</name>
    <dbReference type="NCBI Taxonomy" id="1344416"/>
    <lineage>
        <taxon>Eukaryota</taxon>
        <taxon>Fungi</taxon>
        <taxon>Fungi incertae sedis</taxon>
        <taxon>Chytridiomycota</taxon>
        <taxon>Chytridiomycota incertae sedis</taxon>
        <taxon>Monoblepharidomycetes</taxon>
        <taxon>Monoblepharidales</taxon>
        <taxon>Gonapodyaceae</taxon>
        <taxon>Gonapodya</taxon>
    </lineage>
</organism>